<sequence length="124" mass="13528">MKRMTIFEPAMCCPTGICGPGVDSNLLRISTVLNNLKNHDVIVERYNLTNNPSVFVDNKEINTMLEEQGIEILPVTMVDGVVVNTKEYPTNEEIASLLEVSLDLLASSPKKELLGGCDPNSGCC</sequence>
<organism evidence="1 2">
    <name type="scientific">Acetoanaerobium pronyense</name>
    <dbReference type="NCBI Taxonomy" id="1482736"/>
    <lineage>
        <taxon>Bacteria</taxon>
        <taxon>Bacillati</taxon>
        <taxon>Bacillota</taxon>
        <taxon>Clostridia</taxon>
        <taxon>Peptostreptococcales</taxon>
        <taxon>Filifactoraceae</taxon>
        <taxon>Acetoanaerobium</taxon>
    </lineage>
</organism>
<dbReference type="NCBIfam" id="NF033727">
    <property type="entry name" value="chaperon_ArsD"/>
    <property type="match status" value="1"/>
</dbReference>
<gene>
    <name evidence="1" type="ORF">J2Z35_001520</name>
</gene>
<dbReference type="Proteomes" id="UP001314903">
    <property type="component" value="Unassembled WGS sequence"/>
</dbReference>
<comment type="caution">
    <text evidence="1">The sequence shown here is derived from an EMBL/GenBank/DDBJ whole genome shotgun (WGS) entry which is preliminary data.</text>
</comment>
<evidence type="ECO:0000313" key="2">
    <source>
        <dbReference type="Proteomes" id="UP001314903"/>
    </source>
</evidence>
<dbReference type="RefSeq" id="WP_209660784.1">
    <property type="nucleotide sequence ID" value="NZ_JAGGLI010000014.1"/>
</dbReference>
<reference evidence="1 2" key="1">
    <citation type="submission" date="2021-03" db="EMBL/GenBank/DDBJ databases">
        <title>Genomic Encyclopedia of Type Strains, Phase IV (KMG-IV): sequencing the most valuable type-strain genomes for metagenomic binning, comparative biology and taxonomic classification.</title>
        <authorList>
            <person name="Goeker M."/>
        </authorList>
    </citation>
    <scope>NUCLEOTIDE SEQUENCE [LARGE SCALE GENOMIC DNA]</scope>
    <source>
        <strain evidence="1 2">DSM 27512</strain>
    </source>
</reference>
<dbReference type="InterPro" id="IPR010712">
    <property type="entry name" value="Arsenical-R_ArsD"/>
</dbReference>
<accession>A0ABS4KIV5</accession>
<name>A0ABS4KIV5_9FIRM</name>
<evidence type="ECO:0000313" key="1">
    <source>
        <dbReference type="EMBL" id="MBP2027723.1"/>
    </source>
</evidence>
<proteinExistence type="predicted"/>
<dbReference type="Pfam" id="PF06953">
    <property type="entry name" value="ArsD"/>
    <property type="match status" value="1"/>
</dbReference>
<dbReference type="Gene3D" id="3.40.30.10">
    <property type="entry name" value="Glutaredoxin"/>
    <property type="match status" value="1"/>
</dbReference>
<keyword evidence="2" id="KW-1185">Reference proteome</keyword>
<dbReference type="EMBL" id="JAGGLI010000014">
    <property type="protein sequence ID" value="MBP2027723.1"/>
    <property type="molecule type" value="Genomic_DNA"/>
</dbReference>
<protein>
    <submittedName>
        <fullName evidence="1">GTPase SAR1 family protein</fullName>
    </submittedName>
</protein>